<evidence type="ECO:0000313" key="2">
    <source>
        <dbReference type="EMBL" id="KAJ8870213.1"/>
    </source>
</evidence>
<sequence>MTFTPRLSSHAMNISSGLPYRSVSHMSWVVDTAKLPQANCTRDRTHTLANDPTCPRVSEEIWAALNIEVLRANEDKVSTRKQGLRKREIPQKTLRPAPSSGTIPTCENPGVGIELCSPWWEASSLTTTPLVADSVISTSKKIGSHAPAATFTALLFAVTPATPLYEVWPLYNENRPPRVKVHDFLACQILPNPDDYDGAVNDNDGMRHLRGLVESVCVEHILARRSHEINELQNKQLLALNTDDDCATPTKRNKLDTEHETGGEDDHEDSINDNDYENSVDEVSDQKYDDSLDVLTHFTNEFPSISCVKKEKANWSCQELVLRSVDLTRNQSWVELILGDPGSIPGRVTPNFRTWESCRTMLLVGVFSRRSSVSPTLSFRRRSILTSITLIGSQDLDRSRERRMAACCGDDHRQSRRDGYRSVAWPRVGGDAPLSTRPAAGAPSPPPPNQNQLCATPIGHALPAKRRSASVASTQLPPSSSSTHKHRSVATYGLAITRDRKISHTSCCSCANDRESQLWRKQFTVEDKRPFRALLLHCPGHRFAFSVLGLLRSPTHVGHQMGDTRQNPPNSSFVRHDSYTCHNPGATPPVIELGSP</sequence>
<evidence type="ECO:0000256" key="1">
    <source>
        <dbReference type="SAM" id="MobiDB-lite"/>
    </source>
</evidence>
<feature type="compositionally biased region" description="Acidic residues" evidence="1">
    <location>
        <begin position="265"/>
        <end position="277"/>
    </location>
</feature>
<protein>
    <submittedName>
        <fullName evidence="2">Uncharacterized protein</fullName>
    </submittedName>
</protein>
<evidence type="ECO:0000313" key="3">
    <source>
        <dbReference type="Proteomes" id="UP001159363"/>
    </source>
</evidence>
<name>A0ABQ9GD63_9NEOP</name>
<feature type="region of interest" description="Disordered" evidence="1">
    <location>
        <begin position="248"/>
        <end position="277"/>
    </location>
</feature>
<proteinExistence type="predicted"/>
<feature type="region of interest" description="Disordered" evidence="1">
    <location>
        <begin position="424"/>
        <end position="488"/>
    </location>
</feature>
<comment type="caution">
    <text evidence="2">The sequence shown here is derived from an EMBL/GenBank/DDBJ whole genome shotgun (WGS) entry which is preliminary data.</text>
</comment>
<keyword evidence="3" id="KW-1185">Reference proteome</keyword>
<reference evidence="2 3" key="1">
    <citation type="submission" date="2023-02" db="EMBL/GenBank/DDBJ databases">
        <title>LHISI_Scaffold_Assembly.</title>
        <authorList>
            <person name="Stuart O.P."/>
            <person name="Cleave R."/>
            <person name="Magrath M.J.L."/>
            <person name="Mikheyev A.S."/>
        </authorList>
    </citation>
    <scope>NUCLEOTIDE SEQUENCE [LARGE SCALE GENOMIC DNA]</scope>
    <source>
        <strain evidence="2">Daus_M_001</strain>
        <tissue evidence="2">Leg muscle</tissue>
    </source>
</reference>
<gene>
    <name evidence="2" type="ORF">PR048_029229</name>
</gene>
<feature type="compositionally biased region" description="Polar residues" evidence="1">
    <location>
        <begin position="470"/>
        <end position="482"/>
    </location>
</feature>
<dbReference type="EMBL" id="JARBHB010000013">
    <property type="protein sequence ID" value="KAJ8870213.1"/>
    <property type="molecule type" value="Genomic_DNA"/>
</dbReference>
<accession>A0ABQ9GD63</accession>
<organism evidence="2 3">
    <name type="scientific">Dryococelus australis</name>
    <dbReference type="NCBI Taxonomy" id="614101"/>
    <lineage>
        <taxon>Eukaryota</taxon>
        <taxon>Metazoa</taxon>
        <taxon>Ecdysozoa</taxon>
        <taxon>Arthropoda</taxon>
        <taxon>Hexapoda</taxon>
        <taxon>Insecta</taxon>
        <taxon>Pterygota</taxon>
        <taxon>Neoptera</taxon>
        <taxon>Polyneoptera</taxon>
        <taxon>Phasmatodea</taxon>
        <taxon>Verophasmatodea</taxon>
        <taxon>Anareolatae</taxon>
        <taxon>Phasmatidae</taxon>
        <taxon>Eurycanthinae</taxon>
        <taxon>Dryococelus</taxon>
    </lineage>
</organism>
<dbReference type="Proteomes" id="UP001159363">
    <property type="component" value="Chromosome 12"/>
</dbReference>
<feature type="compositionally biased region" description="Basic and acidic residues" evidence="1">
    <location>
        <begin position="253"/>
        <end position="264"/>
    </location>
</feature>